<dbReference type="InterPro" id="IPR003439">
    <property type="entry name" value="ABC_transporter-like_ATP-bd"/>
</dbReference>
<dbReference type="Pfam" id="PF00005">
    <property type="entry name" value="ABC_tran"/>
    <property type="match status" value="2"/>
</dbReference>
<feature type="domain" description="ABC transmembrane type-1" evidence="12">
    <location>
        <begin position="841"/>
        <end position="1118"/>
    </location>
</feature>
<feature type="domain" description="ABC transporter" evidence="11">
    <location>
        <begin position="1156"/>
        <end position="1404"/>
    </location>
</feature>
<dbReference type="EMBL" id="CAKXYY010000034">
    <property type="protein sequence ID" value="CAH2355792.1"/>
    <property type="molecule type" value="Genomic_DNA"/>
</dbReference>
<dbReference type="PROSITE" id="PS50893">
    <property type="entry name" value="ABC_TRANSPORTER_2"/>
    <property type="match status" value="2"/>
</dbReference>
<feature type="transmembrane region" description="Helical" evidence="10">
    <location>
        <begin position="249"/>
        <end position="273"/>
    </location>
</feature>
<dbReference type="GO" id="GO:0005524">
    <property type="term" value="F:ATP binding"/>
    <property type="evidence" value="ECO:0007669"/>
    <property type="project" value="UniProtKB-KW"/>
</dbReference>
<accession>A0A9P0QUB4</accession>
<evidence type="ECO:0000256" key="1">
    <source>
        <dbReference type="ARBA" id="ARBA00004141"/>
    </source>
</evidence>
<dbReference type="FunFam" id="3.40.50.300:FF:001750">
    <property type="entry name" value="ATP-binding cassette transporter"/>
    <property type="match status" value="1"/>
</dbReference>
<dbReference type="InterPro" id="IPR036640">
    <property type="entry name" value="ABC1_TM_sf"/>
</dbReference>
<dbReference type="CDD" id="cd18597">
    <property type="entry name" value="ABC_6TM_YOR1_D1_like"/>
    <property type="match status" value="1"/>
</dbReference>
<dbReference type="PROSITE" id="PS00211">
    <property type="entry name" value="ABC_TRANSPORTER_1"/>
    <property type="match status" value="1"/>
</dbReference>
<dbReference type="SUPFAM" id="SSF90123">
    <property type="entry name" value="ABC transporter transmembrane region"/>
    <property type="match status" value="2"/>
</dbReference>
<keyword evidence="8 10" id="KW-0472">Membrane</keyword>
<dbReference type="SUPFAM" id="SSF52540">
    <property type="entry name" value="P-loop containing nucleoside triphosphate hydrolases"/>
    <property type="match status" value="2"/>
</dbReference>
<evidence type="ECO:0000259" key="11">
    <source>
        <dbReference type="PROSITE" id="PS50893"/>
    </source>
</evidence>
<dbReference type="Gene3D" id="3.40.50.300">
    <property type="entry name" value="P-loop containing nucleotide triphosphate hydrolases"/>
    <property type="match status" value="2"/>
</dbReference>
<keyword evidence="9" id="KW-0175">Coiled coil</keyword>
<dbReference type="OrthoDB" id="6500128at2759"/>
<feature type="coiled-coil region" evidence="9">
    <location>
        <begin position="469"/>
        <end position="501"/>
    </location>
</feature>
<keyword evidence="14" id="KW-1185">Reference proteome</keyword>
<keyword evidence="3" id="KW-0813">Transport</keyword>
<dbReference type="Proteomes" id="UP000837801">
    <property type="component" value="Unassembled WGS sequence"/>
</dbReference>
<evidence type="ECO:0000256" key="4">
    <source>
        <dbReference type="ARBA" id="ARBA00022692"/>
    </source>
</evidence>
<dbReference type="FunFam" id="1.20.1560.10:FF:000010">
    <property type="entry name" value="Multidrug resistance-associated ABC transporter"/>
    <property type="match status" value="1"/>
</dbReference>
<name>A0A9P0QUB4_9ASCO</name>
<comment type="subcellular location">
    <subcellularLocation>
        <location evidence="1">Membrane</location>
        <topology evidence="1">Multi-pass membrane protein</topology>
    </subcellularLocation>
</comment>
<gene>
    <name evidence="13" type="ORF">CLIB1423_34S00320</name>
</gene>
<dbReference type="PANTHER" id="PTHR24223">
    <property type="entry name" value="ATP-BINDING CASSETTE SUB-FAMILY C"/>
    <property type="match status" value="1"/>
</dbReference>
<comment type="similarity">
    <text evidence="2">Belongs to the ABC transporter superfamily. ABCC family. Conjugate transporter (TC 3.A.1.208) subfamily.</text>
</comment>
<keyword evidence="6" id="KW-0067">ATP-binding</keyword>
<evidence type="ECO:0000259" key="12">
    <source>
        <dbReference type="PROSITE" id="PS50929"/>
    </source>
</evidence>
<dbReference type="GO" id="GO:0005886">
    <property type="term" value="C:plasma membrane"/>
    <property type="evidence" value="ECO:0007669"/>
    <property type="project" value="TreeGrafter"/>
</dbReference>
<dbReference type="InterPro" id="IPR050173">
    <property type="entry name" value="ABC_transporter_C-like"/>
</dbReference>
<feature type="transmembrane region" description="Helical" evidence="10">
    <location>
        <begin position="279"/>
        <end position="297"/>
    </location>
</feature>
<proteinExistence type="inferred from homology"/>
<dbReference type="PANTHER" id="PTHR24223:SF456">
    <property type="entry name" value="MULTIDRUG RESISTANCE-ASSOCIATED PROTEIN LETHAL(2)03659"/>
    <property type="match status" value="1"/>
</dbReference>
<evidence type="ECO:0000256" key="7">
    <source>
        <dbReference type="ARBA" id="ARBA00022989"/>
    </source>
</evidence>
<dbReference type="CDD" id="cd03244">
    <property type="entry name" value="ABCC_MRP_domain2"/>
    <property type="match status" value="1"/>
</dbReference>
<feature type="transmembrane region" description="Helical" evidence="10">
    <location>
        <begin position="981"/>
        <end position="997"/>
    </location>
</feature>
<dbReference type="PROSITE" id="PS50929">
    <property type="entry name" value="ABC_TM1F"/>
    <property type="match status" value="2"/>
</dbReference>
<evidence type="ECO:0000256" key="5">
    <source>
        <dbReference type="ARBA" id="ARBA00022741"/>
    </source>
</evidence>
<keyword evidence="7 10" id="KW-1133">Transmembrane helix</keyword>
<dbReference type="CDD" id="cd03250">
    <property type="entry name" value="ABCC_MRP_domain1"/>
    <property type="match status" value="1"/>
</dbReference>
<feature type="transmembrane region" description="Helical" evidence="10">
    <location>
        <begin position="1060"/>
        <end position="1079"/>
    </location>
</feature>
<evidence type="ECO:0000313" key="13">
    <source>
        <dbReference type="EMBL" id="CAH2355792.1"/>
    </source>
</evidence>
<organism evidence="13 14">
    <name type="scientific">[Candida] railenensis</name>
    <dbReference type="NCBI Taxonomy" id="45579"/>
    <lineage>
        <taxon>Eukaryota</taxon>
        <taxon>Fungi</taxon>
        <taxon>Dikarya</taxon>
        <taxon>Ascomycota</taxon>
        <taxon>Saccharomycotina</taxon>
        <taxon>Pichiomycetes</taxon>
        <taxon>Debaryomycetaceae</taxon>
        <taxon>Kurtzmaniella</taxon>
    </lineage>
</organism>
<dbReference type="InterPro" id="IPR017871">
    <property type="entry name" value="ABC_transporter-like_CS"/>
</dbReference>
<feature type="transmembrane region" description="Helical" evidence="10">
    <location>
        <begin position="876"/>
        <end position="903"/>
    </location>
</feature>
<feature type="transmembrane region" description="Helical" evidence="10">
    <location>
        <begin position="133"/>
        <end position="153"/>
    </location>
</feature>
<feature type="transmembrane region" description="Helical" evidence="10">
    <location>
        <begin position="404"/>
        <end position="425"/>
    </location>
</feature>
<dbReference type="Gene3D" id="1.20.1560.10">
    <property type="entry name" value="ABC transporter type 1, transmembrane domain"/>
    <property type="match status" value="2"/>
</dbReference>
<evidence type="ECO:0000256" key="6">
    <source>
        <dbReference type="ARBA" id="ARBA00022840"/>
    </source>
</evidence>
<evidence type="ECO:0000256" key="2">
    <source>
        <dbReference type="ARBA" id="ARBA00009726"/>
    </source>
</evidence>
<dbReference type="FunFam" id="3.40.50.300:FF:000565">
    <property type="entry name" value="ABC bile acid transporter"/>
    <property type="match status" value="1"/>
</dbReference>
<evidence type="ECO:0000313" key="14">
    <source>
        <dbReference type="Proteomes" id="UP000837801"/>
    </source>
</evidence>
<reference evidence="13" key="1">
    <citation type="submission" date="2022-03" db="EMBL/GenBank/DDBJ databases">
        <authorList>
            <person name="Legras J.-L."/>
            <person name="Devillers H."/>
            <person name="Grondin C."/>
        </authorList>
    </citation>
    <scope>NUCLEOTIDE SEQUENCE</scope>
    <source>
        <strain evidence="13">CLIB 1423</strain>
    </source>
</reference>
<sequence>MSDQASLETGPEFQPQKRLLSRFFKGEYPIPTEEERKPYGYTHANIISKIFFHWVTPIIRVGYSRTIRPADLFVLTEDFEISFMVAKFNVQLDKTVTKYRQRHESNPSNKDVPFKWPKYTLVKVVLATLLYEFTKSAVLGSIAMIFMSLMPLLTKQLIRFVESYSNPDSNESIGVGIGYAIGCSFATLVTGFLFNHFTHVGLTLGIKVKSILTAAVLAKSFKLSPASRRKHTSGKITSLMGTDLSRVELGCFFSPLLMILPISLAIAIAILAINIGVSTLVGLAVFGGFLVAIGFGTSKMFSYRTKITKLTDTRVDIVKEVIHNLKMIKFYSWELPYLSKVINARSAEIEAILKIQAVRNIINSFALSLTGITAMVSFLVMYAINGTTKGPAEIFSSVSTFEVLSVLSFLLPMCLSSAVDLMNAFKRIERYLSSEEISISENYKTIRDPHSMTAIGIENGEFSWDLSVIPDDEDEIKEKKKEAEKKEKELKKQEVKDKKIDITAASVDKEIVPLQSEKTSFDDDSHKKFLGLKNINLSIRKGEFVVITGVIGSGKSSLLHAMAGGMRLDSGEVTVDGSHLMCGEPWVQNATIRENILFGSIYDETLYRQVIYACSLQQDLDSFDAGDFTEVGERGITLSGGQKARINLARAVYANPDVLLLDDVLSAVDARVGKHIMNECIMGQLRNKTRLLATHQLSFVEFADKIIFLNGDGSIDVGTLEVLKSNNAAFAKLLSFSGSSSMPTNTEEEVEEPEIEKVIASTNPNDILGQDKLSLNVTSASNQSSTDDDDDEIEPKALPIDLRNGKLHKEEEKAVNKIKFTVYIEYVRAGVGKLGVGGFFLLFVLSAALATFSSLFTNTFLSFWISNKFPGKSDGFYMGIYAMLTFTTAIFLYLEFFILATVITTSSKNLNLVAMKKLLHAPMSFIDTTPSGRMINRFTKDTDALDNEITESLRFLLYGIANLIGIFILCCIYLPWILIAMPFFVITFICIANYFQATTREIKRIEAVQRSFIHNNYSEVLNGMSTIKSYSAVNRFINLNNKHINTTNEASYLVASNQRWLAIMLELLVFAFTLMITLMCVNRVFKINAASSGLIIGYTFSLGNELSQAIRLYTQVENDMNSAERIQQYAFHMDQEAPFEIASTKPDLSWPQNGQIEFKNVSLSYRKGLPNVLKGLNFNVKAGEKIGICGRTGAGKSSIMTALFRIVELSEGQVLVDGIDVSKIGLHDLRSNLSIIPQDPVLFTGTIRRNLDPFGEKSDEDLWDALRRAGVIEESKIEYVKQQTINDTKEMHKFHLDQEVEEQGANFSLGERQFISFARALLRNTKILILDEATSSVDYETDSKIQQTIIREFGDCTILCIAHRIKTILNYDKIVILEDGQLADYDTPWNLFNREGIFNQICEKSSIVASDFHRR</sequence>
<comment type="caution">
    <text evidence="13">The sequence shown here is derived from an EMBL/GenBank/DDBJ whole genome shotgun (WGS) entry which is preliminary data.</text>
</comment>
<keyword evidence="4 10" id="KW-0812">Transmembrane</keyword>
<feature type="transmembrane region" description="Helical" evidence="10">
    <location>
        <begin position="955"/>
        <end position="975"/>
    </location>
</feature>
<evidence type="ECO:0000256" key="8">
    <source>
        <dbReference type="ARBA" id="ARBA00023136"/>
    </source>
</evidence>
<keyword evidence="5" id="KW-0547">Nucleotide-binding</keyword>
<dbReference type="GO" id="GO:0016887">
    <property type="term" value="F:ATP hydrolysis activity"/>
    <property type="evidence" value="ECO:0007669"/>
    <property type="project" value="InterPro"/>
</dbReference>
<protein>
    <submittedName>
        <fullName evidence="13">Oligomycin resistance ATP-dependent permease Yor1p</fullName>
    </submittedName>
</protein>
<feature type="transmembrane region" description="Helical" evidence="10">
    <location>
        <begin position="173"/>
        <end position="194"/>
    </location>
</feature>
<dbReference type="Pfam" id="PF00664">
    <property type="entry name" value="ABC_membrane"/>
    <property type="match status" value="2"/>
</dbReference>
<dbReference type="InterPro" id="IPR003593">
    <property type="entry name" value="AAA+_ATPase"/>
</dbReference>
<dbReference type="InterPro" id="IPR011527">
    <property type="entry name" value="ABC1_TM_dom"/>
</dbReference>
<feature type="transmembrane region" description="Helical" evidence="10">
    <location>
        <begin position="361"/>
        <end position="384"/>
    </location>
</feature>
<evidence type="ECO:0000256" key="9">
    <source>
        <dbReference type="SAM" id="Coils"/>
    </source>
</evidence>
<evidence type="ECO:0000256" key="10">
    <source>
        <dbReference type="SAM" id="Phobius"/>
    </source>
</evidence>
<evidence type="ECO:0000256" key="3">
    <source>
        <dbReference type="ARBA" id="ARBA00022448"/>
    </source>
</evidence>
<feature type="domain" description="ABC transmembrane type-1" evidence="12">
    <location>
        <begin position="136"/>
        <end position="430"/>
    </location>
</feature>
<dbReference type="SMART" id="SM00382">
    <property type="entry name" value="AAA"/>
    <property type="match status" value="2"/>
</dbReference>
<dbReference type="GO" id="GO:0008559">
    <property type="term" value="F:ABC-type xenobiotic transporter activity"/>
    <property type="evidence" value="ECO:0007669"/>
    <property type="project" value="TreeGrafter"/>
</dbReference>
<feature type="domain" description="ABC transporter" evidence="11">
    <location>
        <begin position="514"/>
        <end position="736"/>
    </location>
</feature>
<dbReference type="CDD" id="cd18606">
    <property type="entry name" value="ABC_6TM_YOR1_D2_like"/>
    <property type="match status" value="1"/>
</dbReference>
<dbReference type="InterPro" id="IPR027417">
    <property type="entry name" value="P-loop_NTPase"/>
</dbReference>
<feature type="transmembrane region" description="Helical" evidence="10">
    <location>
        <begin position="834"/>
        <end position="856"/>
    </location>
</feature>